<evidence type="ECO:0000313" key="3">
    <source>
        <dbReference type="Proteomes" id="UP000177025"/>
    </source>
</evidence>
<reference evidence="2 3" key="1">
    <citation type="journal article" date="2016" name="Nat. Commun.">
        <title>Thousands of microbial genomes shed light on interconnected biogeochemical processes in an aquifer system.</title>
        <authorList>
            <person name="Anantharaman K."/>
            <person name="Brown C.T."/>
            <person name="Hug L.A."/>
            <person name="Sharon I."/>
            <person name="Castelle C.J."/>
            <person name="Probst A.J."/>
            <person name="Thomas B.C."/>
            <person name="Singh A."/>
            <person name="Wilkins M.J."/>
            <person name="Karaoz U."/>
            <person name="Brodie E.L."/>
            <person name="Williams K.H."/>
            <person name="Hubbard S.S."/>
            <person name="Banfield J.F."/>
        </authorList>
    </citation>
    <scope>NUCLEOTIDE SEQUENCE [LARGE SCALE GENOMIC DNA]</scope>
</reference>
<gene>
    <name evidence="2" type="ORF">A2Y85_05235</name>
</gene>
<dbReference type="InterPro" id="IPR006175">
    <property type="entry name" value="YjgF/YER057c/UK114"/>
</dbReference>
<dbReference type="FunFam" id="3.30.1330.40:FF:000001">
    <property type="entry name" value="L-PSP family endoribonuclease"/>
    <property type="match status" value="1"/>
</dbReference>
<sequence length="125" mass="13569">MKRIIHTDKAPAAIGPYSQCVVCHSYVFTAGQIAIDPETGQMTGKNAAEQTAQVLENLKAVLTAAGTSMENIVKTSVFLTKDEDFPAMNEVYNLYFTANFPARTTIFVNALPKNALVEIEAIAEL</sequence>
<dbReference type="CDD" id="cd00448">
    <property type="entry name" value="YjgF_YER057c_UK114_family"/>
    <property type="match status" value="1"/>
</dbReference>
<dbReference type="GO" id="GO:0005829">
    <property type="term" value="C:cytosol"/>
    <property type="evidence" value="ECO:0007669"/>
    <property type="project" value="TreeGrafter"/>
</dbReference>
<organism evidence="2 3">
    <name type="scientific">candidate division WOR-3 bacterium RBG_13_43_14</name>
    <dbReference type="NCBI Taxonomy" id="1802590"/>
    <lineage>
        <taxon>Bacteria</taxon>
        <taxon>Bacteria division WOR-3</taxon>
    </lineage>
</organism>
<dbReference type="AlphaFoldDB" id="A0A1F4UEE7"/>
<protein>
    <recommendedName>
        <fullName evidence="4">Reactive intermediate/imine deaminase</fullName>
    </recommendedName>
</protein>
<comment type="caution">
    <text evidence="2">The sequence shown here is derived from an EMBL/GenBank/DDBJ whole genome shotgun (WGS) entry which is preliminary data.</text>
</comment>
<dbReference type="Pfam" id="PF01042">
    <property type="entry name" value="Ribonuc_L-PSP"/>
    <property type="match status" value="1"/>
</dbReference>
<evidence type="ECO:0008006" key="4">
    <source>
        <dbReference type="Google" id="ProtNLM"/>
    </source>
</evidence>
<dbReference type="GO" id="GO:0019239">
    <property type="term" value="F:deaminase activity"/>
    <property type="evidence" value="ECO:0007669"/>
    <property type="project" value="TreeGrafter"/>
</dbReference>
<dbReference type="SUPFAM" id="SSF55298">
    <property type="entry name" value="YjgF-like"/>
    <property type="match status" value="1"/>
</dbReference>
<dbReference type="Proteomes" id="UP000177025">
    <property type="component" value="Unassembled WGS sequence"/>
</dbReference>
<evidence type="ECO:0000256" key="1">
    <source>
        <dbReference type="ARBA" id="ARBA00010552"/>
    </source>
</evidence>
<dbReference type="PANTHER" id="PTHR11803">
    <property type="entry name" value="2-IMINOBUTANOATE/2-IMINOPROPANOATE DEAMINASE RIDA"/>
    <property type="match status" value="1"/>
</dbReference>
<accession>A0A1F4UEE7</accession>
<dbReference type="NCBIfam" id="TIGR00004">
    <property type="entry name" value="Rid family detoxifying hydrolase"/>
    <property type="match status" value="1"/>
</dbReference>
<name>A0A1F4UEE7_UNCW3</name>
<evidence type="ECO:0000313" key="2">
    <source>
        <dbReference type="EMBL" id="OGC43318.1"/>
    </source>
</evidence>
<comment type="similarity">
    <text evidence="1">Belongs to the RutC family.</text>
</comment>
<dbReference type="EMBL" id="MEUM01000027">
    <property type="protein sequence ID" value="OGC43318.1"/>
    <property type="molecule type" value="Genomic_DNA"/>
</dbReference>
<proteinExistence type="inferred from homology"/>
<dbReference type="PANTHER" id="PTHR11803:SF39">
    <property type="entry name" value="2-IMINOBUTANOATE_2-IMINOPROPANOATE DEAMINASE"/>
    <property type="match status" value="1"/>
</dbReference>
<dbReference type="InterPro" id="IPR006056">
    <property type="entry name" value="RidA"/>
</dbReference>
<dbReference type="Gene3D" id="3.30.1330.40">
    <property type="entry name" value="RutC-like"/>
    <property type="match status" value="1"/>
</dbReference>
<dbReference type="InterPro" id="IPR035959">
    <property type="entry name" value="RutC-like_sf"/>
</dbReference>